<evidence type="ECO:0000259" key="4">
    <source>
        <dbReference type="PROSITE" id="PS51077"/>
    </source>
</evidence>
<keyword evidence="7" id="KW-1185">Reference proteome</keyword>
<evidence type="ECO:0000256" key="2">
    <source>
        <dbReference type="ARBA" id="ARBA00023125"/>
    </source>
</evidence>
<keyword evidence="3" id="KW-0804">Transcription</keyword>
<keyword evidence="2" id="KW-0238">DNA-binding</keyword>
<dbReference type="Gene3D" id="1.10.10.10">
    <property type="entry name" value="Winged helix-like DNA-binding domain superfamily/Winged helix DNA-binding domain"/>
    <property type="match status" value="1"/>
</dbReference>
<evidence type="ECO:0000256" key="1">
    <source>
        <dbReference type="ARBA" id="ARBA00023015"/>
    </source>
</evidence>
<dbReference type="RefSeq" id="WP_257716449.1">
    <property type="nucleotide sequence ID" value="NZ_JANJOU010000008.1"/>
</dbReference>
<dbReference type="Gene3D" id="3.30.450.40">
    <property type="match status" value="1"/>
</dbReference>
<dbReference type="InterPro" id="IPR012794">
    <property type="entry name" value="PcaR_PcaU"/>
</dbReference>
<dbReference type="NCBIfam" id="TIGR02431">
    <property type="entry name" value="pcaR_pcaU"/>
    <property type="match status" value="1"/>
</dbReference>
<gene>
    <name evidence="6" type="ORF">NRP21_12085</name>
</gene>
<dbReference type="InterPro" id="IPR005471">
    <property type="entry name" value="Tscrpt_reg_IclR_N"/>
</dbReference>
<dbReference type="SUPFAM" id="SSF55781">
    <property type="entry name" value="GAF domain-like"/>
    <property type="match status" value="1"/>
</dbReference>
<dbReference type="PANTHER" id="PTHR30136">
    <property type="entry name" value="HELIX-TURN-HELIX TRANSCRIPTIONAL REGULATOR, ICLR FAMILY"/>
    <property type="match status" value="1"/>
</dbReference>
<dbReference type="SUPFAM" id="SSF46785">
    <property type="entry name" value="Winged helix' DNA-binding domain"/>
    <property type="match status" value="1"/>
</dbReference>
<evidence type="ECO:0000256" key="3">
    <source>
        <dbReference type="ARBA" id="ARBA00023163"/>
    </source>
</evidence>
<dbReference type="InterPro" id="IPR050707">
    <property type="entry name" value="HTH_MetabolicPath_Reg"/>
</dbReference>
<comment type="caution">
    <text evidence="6">The sequence shown here is derived from an EMBL/GenBank/DDBJ whole genome shotgun (WGS) entry which is preliminary data.</text>
</comment>
<dbReference type="PROSITE" id="PS51077">
    <property type="entry name" value="HTH_ICLR"/>
    <property type="match status" value="1"/>
</dbReference>
<protein>
    <submittedName>
        <fullName evidence="6">Helix-turn-helix domain-containing protein</fullName>
    </submittedName>
</protein>
<feature type="domain" description="IclR-ED" evidence="5">
    <location>
        <begin position="80"/>
        <end position="262"/>
    </location>
</feature>
<evidence type="ECO:0000313" key="7">
    <source>
        <dbReference type="Proteomes" id="UP001524642"/>
    </source>
</evidence>
<dbReference type="InterPro" id="IPR014757">
    <property type="entry name" value="Tscrpt_reg_IclR_C"/>
</dbReference>
<dbReference type="InterPro" id="IPR029016">
    <property type="entry name" value="GAF-like_dom_sf"/>
</dbReference>
<evidence type="ECO:0000259" key="5">
    <source>
        <dbReference type="PROSITE" id="PS51078"/>
    </source>
</evidence>
<dbReference type="EMBL" id="JANJOU010000008">
    <property type="protein sequence ID" value="MCR0982788.1"/>
    <property type="molecule type" value="Genomic_DNA"/>
</dbReference>
<dbReference type="PROSITE" id="PS51078">
    <property type="entry name" value="ICLR_ED"/>
    <property type="match status" value="1"/>
</dbReference>
<feature type="domain" description="HTH iclR-type" evidence="4">
    <location>
        <begin position="19"/>
        <end position="86"/>
    </location>
</feature>
<evidence type="ECO:0000313" key="6">
    <source>
        <dbReference type="EMBL" id="MCR0982788.1"/>
    </source>
</evidence>
<dbReference type="Pfam" id="PF09339">
    <property type="entry name" value="HTH_IclR"/>
    <property type="match status" value="1"/>
</dbReference>
<proteinExistence type="predicted"/>
<dbReference type="Proteomes" id="UP001524642">
    <property type="component" value="Unassembled WGS sequence"/>
</dbReference>
<organism evidence="6 7">
    <name type="scientific">Roseomonas populi</name>
    <dbReference type="NCBI Taxonomy" id="3121582"/>
    <lineage>
        <taxon>Bacteria</taxon>
        <taxon>Pseudomonadati</taxon>
        <taxon>Pseudomonadota</taxon>
        <taxon>Alphaproteobacteria</taxon>
        <taxon>Acetobacterales</taxon>
        <taxon>Roseomonadaceae</taxon>
        <taxon>Roseomonas</taxon>
    </lineage>
</organism>
<keyword evidence="1" id="KW-0805">Transcription regulation</keyword>
<name>A0ABT1X5W8_9PROT</name>
<dbReference type="SMART" id="SM00346">
    <property type="entry name" value="HTH_ICLR"/>
    <property type="match status" value="1"/>
</dbReference>
<sequence>MQGGREAVAAEEPERKEAMAGLAKGLAILECFGEGAPRLTLAEAARRTGLSRATARRCLLTLLELGYVTHDGRSFAPQPRMLRLGYAFLSATPLPRLAQPVLEAVQEAAGEAVSLAILDGSETVFVARSAPHRMVSVGPGIGSRLPAWCSATGRVLLAGLPEDVIAAHLGAARLEPLTRHTATAPEEVRARIERARTAGYAACDEELELGLLSLAVPVRDLSGGVVAAMSVSTQPSRRSLQEAERDLLPLILNGARRLSVHL</sequence>
<dbReference type="InterPro" id="IPR036390">
    <property type="entry name" value="WH_DNA-bd_sf"/>
</dbReference>
<dbReference type="PANTHER" id="PTHR30136:SF34">
    <property type="entry name" value="TRANSCRIPTIONAL REGULATOR"/>
    <property type="match status" value="1"/>
</dbReference>
<reference evidence="6 7" key="1">
    <citation type="submission" date="2022-06" db="EMBL/GenBank/DDBJ databases">
        <title>Roseomonas CN29.</title>
        <authorList>
            <person name="Cheng Y."/>
            <person name="He X."/>
        </authorList>
    </citation>
    <scope>NUCLEOTIDE SEQUENCE [LARGE SCALE GENOMIC DNA]</scope>
    <source>
        <strain evidence="6 7">CN29</strain>
    </source>
</reference>
<accession>A0ABT1X5W8</accession>
<dbReference type="Pfam" id="PF01614">
    <property type="entry name" value="IclR_C"/>
    <property type="match status" value="1"/>
</dbReference>
<dbReference type="InterPro" id="IPR036388">
    <property type="entry name" value="WH-like_DNA-bd_sf"/>
</dbReference>